<feature type="transmembrane region" description="Helical" evidence="7">
    <location>
        <begin position="47"/>
        <end position="65"/>
    </location>
</feature>
<evidence type="ECO:0000256" key="3">
    <source>
        <dbReference type="ARBA" id="ARBA00022692"/>
    </source>
</evidence>
<dbReference type="InterPro" id="IPR049453">
    <property type="entry name" value="Memb_transporter_dom"/>
</dbReference>
<keyword evidence="5 7" id="KW-0472">Membrane</keyword>
<reference evidence="9" key="1">
    <citation type="submission" date="2022-11" db="EMBL/GenBank/DDBJ databases">
        <title>Robbsia betulipollinis sp. nov., isolated from pollen of birch (Betula pendula).</title>
        <authorList>
            <person name="Shi H."/>
            <person name="Ambika Manirajan B."/>
            <person name="Ratering S."/>
            <person name="Geissler-Plaum R."/>
            <person name="Schnell S."/>
        </authorList>
    </citation>
    <scope>NUCLEOTIDE SEQUENCE</scope>
    <source>
        <strain evidence="9">Bb-Pol-6</strain>
    </source>
</reference>
<comment type="similarity">
    <text evidence="6">Belongs to the YccS/YhfK family.</text>
</comment>
<comment type="subcellular location">
    <subcellularLocation>
        <location evidence="1">Cell membrane</location>
        <topology evidence="1">Multi-pass membrane protein</topology>
    </subcellularLocation>
</comment>
<feature type="domain" description="Integral membrane bound transporter" evidence="8">
    <location>
        <begin position="35"/>
        <end position="157"/>
    </location>
</feature>
<evidence type="ECO:0000256" key="5">
    <source>
        <dbReference type="ARBA" id="ARBA00023136"/>
    </source>
</evidence>
<feature type="transmembrane region" description="Helical" evidence="7">
    <location>
        <begin position="121"/>
        <end position="138"/>
    </location>
</feature>
<accession>A0ABT3ZH56</accession>
<proteinExistence type="inferred from homology"/>
<keyword evidence="2" id="KW-1003">Cell membrane</keyword>
<dbReference type="Proteomes" id="UP001082899">
    <property type="component" value="Unassembled WGS sequence"/>
</dbReference>
<keyword evidence="10" id="KW-1185">Reference proteome</keyword>
<organism evidence="9 10">
    <name type="scientific">Robbsia betulipollinis</name>
    <dbReference type="NCBI Taxonomy" id="2981849"/>
    <lineage>
        <taxon>Bacteria</taxon>
        <taxon>Pseudomonadati</taxon>
        <taxon>Pseudomonadota</taxon>
        <taxon>Betaproteobacteria</taxon>
        <taxon>Burkholderiales</taxon>
        <taxon>Burkholderiaceae</taxon>
        <taxon>Robbsia</taxon>
    </lineage>
</organism>
<feature type="transmembrane region" description="Helical" evidence="7">
    <location>
        <begin position="144"/>
        <end position="162"/>
    </location>
</feature>
<sequence>MKLPGLGALCAAIVKIVRLHGRFVARLLIGAFGSYAIAEYLGLAQSFWSVVTALVVIQASVGGTVNAGIDRLIGTVMGALVGALVGILHPFNIPEGVLLLLAVTPLAFVTAARPAYRIAPITAVIVTLAGTGFHPFWLGAVYRVLEISLGTVVGVAVSLIVLPSHAHRSIRRQCARALGPLADLLEVFLTERGRFRQDRVNLLHDQVRAAIAAAERTALEARREPGGRHLESGIELRALRRIHSDVIFVGRATRDWPDEARWPELDSAVDHLEHTLRRALDGLAQAMSHGGSTGAVREIDGAIARLTAVLDQPPAPLSAKLGVLPFTVQTLQRDISDFADILHIEQSEKAA</sequence>
<dbReference type="EMBL" id="JAPMXC010000001">
    <property type="protein sequence ID" value="MCY0385859.1"/>
    <property type="molecule type" value="Genomic_DNA"/>
</dbReference>
<evidence type="ECO:0000256" key="6">
    <source>
        <dbReference type="ARBA" id="ARBA00043993"/>
    </source>
</evidence>
<dbReference type="Pfam" id="PF13515">
    <property type="entry name" value="FUSC_2"/>
    <property type="match status" value="1"/>
</dbReference>
<gene>
    <name evidence="9" type="ORF">OVY01_01105</name>
</gene>
<keyword evidence="4 7" id="KW-1133">Transmembrane helix</keyword>
<evidence type="ECO:0000256" key="1">
    <source>
        <dbReference type="ARBA" id="ARBA00004651"/>
    </source>
</evidence>
<comment type="caution">
    <text evidence="9">The sequence shown here is derived from an EMBL/GenBank/DDBJ whole genome shotgun (WGS) entry which is preliminary data.</text>
</comment>
<dbReference type="PANTHER" id="PTHR30509:SF9">
    <property type="entry name" value="MULTIDRUG RESISTANCE PROTEIN MDTO"/>
    <property type="match status" value="1"/>
</dbReference>
<feature type="transmembrane region" description="Helical" evidence="7">
    <location>
        <begin position="23"/>
        <end position="41"/>
    </location>
</feature>
<name>A0ABT3ZH56_9BURK</name>
<evidence type="ECO:0000259" key="8">
    <source>
        <dbReference type="Pfam" id="PF13515"/>
    </source>
</evidence>
<evidence type="ECO:0000256" key="7">
    <source>
        <dbReference type="SAM" id="Phobius"/>
    </source>
</evidence>
<evidence type="ECO:0000313" key="9">
    <source>
        <dbReference type="EMBL" id="MCY0385859.1"/>
    </source>
</evidence>
<evidence type="ECO:0000313" key="10">
    <source>
        <dbReference type="Proteomes" id="UP001082899"/>
    </source>
</evidence>
<keyword evidence="3 7" id="KW-0812">Transmembrane</keyword>
<evidence type="ECO:0000256" key="4">
    <source>
        <dbReference type="ARBA" id="ARBA00022989"/>
    </source>
</evidence>
<dbReference type="RefSeq" id="WP_267844991.1">
    <property type="nucleotide sequence ID" value="NZ_JAPMXC010000001.1"/>
</dbReference>
<evidence type="ECO:0000256" key="2">
    <source>
        <dbReference type="ARBA" id="ARBA00022475"/>
    </source>
</evidence>
<dbReference type="PANTHER" id="PTHR30509">
    <property type="entry name" value="P-HYDROXYBENZOIC ACID EFFLUX PUMP SUBUNIT-RELATED"/>
    <property type="match status" value="1"/>
</dbReference>
<protein>
    <submittedName>
        <fullName evidence="9">FUSC family protein</fullName>
    </submittedName>
</protein>